<sequence>MPNNSNERRIYYRFMCKCGTGLDSFQEFLDHVGSSHQIENINFTEIFEQRNGSEWAIKFYWNFTCQCGHKFSSSLCNADLKVNMEGIELLKKYKLSCVRCNDVAQFDNEELLDEFLKERVKQKLIYSFYRENFADCESELHTDKLLEGHKQELCEKCQLLGRYCGSSEF</sequence>
<evidence type="ECO:0000313" key="5">
    <source>
        <dbReference type="EMBL" id="RIA90023.1"/>
    </source>
</evidence>
<dbReference type="Proteomes" id="UP000265703">
    <property type="component" value="Unassembled WGS sequence"/>
</dbReference>
<accession>A0A397SVG6</accession>
<evidence type="ECO:0000256" key="2">
    <source>
        <dbReference type="ARBA" id="ARBA00022771"/>
    </source>
</evidence>
<reference evidence="5 6" key="1">
    <citation type="submission" date="2018-06" db="EMBL/GenBank/DDBJ databases">
        <title>Comparative genomics reveals the genomic features of Rhizophagus irregularis, R. cerebriforme, R. diaphanum and Gigaspora rosea, and their symbiotic lifestyle signature.</title>
        <authorList>
            <person name="Morin E."/>
            <person name="San Clemente H."/>
            <person name="Chen E.C.H."/>
            <person name="De La Providencia I."/>
            <person name="Hainaut M."/>
            <person name="Kuo A."/>
            <person name="Kohler A."/>
            <person name="Murat C."/>
            <person name="Tang N."/>
            <person name="Roy S."/>
            <person name="Loubradou J."/>
            <person name="Henrissat B."/>
            <person name="Grigoriev I.V."/>
            <person name="Corradi N."/>
            <person name="Roux C."/>
            <person name="Martin F.M."/>
        </authorList>
    </citation>
    <scope>NUCLEOTIDE SEQUENCE [LARGE SCALE GENOMIC DNA]</scope>
    <source>
        <strain evidence="5 6">DAOM 227022</strain>
    </source>
</reference>
<gene>
    <name evidence="5" type="ORF">C1645_770935</name>
</gene>
<dbReference type="AlphaFoldDB" id="A0A397SVG6"/>
<dbReference type="InterPro" id="IPR027377">
    <property type="entry name" value="ZAR1/RTP1-5-like_Znf-3CxxC"/>
</dbReference>
<keyword evidence="6" id="KW-1185">Reference proteome</keyword>
<name>A0A397SVG6_9GLOM</name>
<dbReference type="Pfam" id="PF13695">
    <property type="entry name" value="Zn_ribbon_3CxxC"/>
    <property type="match status" value="1"/>
</dbReference>
<dbReference type="EMBL" id="QKYT01000195">
    <property type="protein sequence ID" value="RIA90023.1"/>
    <property type="molecule type" value="Genomic_DNA"/>
</dbReference>
<organism evidence="5 6">
    <name type="scientific">Glomus cerebriforme</name>
    <dbReference type="NCBI Taxonomy" id="658196"/>
    <lineage>
        <taxon>Eukaryota</taxon>
        <taxon>Fungi</taxon>
        <taxon>Fungi incertae sedis</taxon>
        <taxon>Mucoromycota</taxon>
        <taxon>Glomeromycotina</taxon>
        <taxon>Glomeromycetes</taxon>
        <taxon>Glomerales</taxon>
        <taxon>Glomeraceae</taxon>
        <taxon>Glomus</taxon>
    </lineage>
</organism>
<protein>
    <recommendedName>
        <fullName evidence="4">3CxxC-type domain-containing protein</fullName>
    </recommendedName>
</protein>
<dbReference type="GO" id="GO:0008270">
    <property type="term" value="F:zinc ion binding"/>
    <property type="evidence" value="ECO:0007669"/>
    <property type="project" value="UniProtKB-KW"/>
</dbReference>
<evidence type="ECO:0000256" key="1">
    <source>
        <dbReference type="ARBA" id="ARBA00022723"/>
    </source>
</evidence>
<feature type="non-terminal residue" evidence="5">
    <location>
        <position position="169"/>
    </location>
</feature>
<comment type="caution">
    <text evidence="5">The sequence shown here is derived from an EMBL/GenBank/DDBJ whole genome shotgun (WGS) entry which is preliminary data.</text>
</comment>
<keyword evidence="1" id="KW-0479">Metal-binding</keyword>
<keyword evidence="3" id="KW-0862">Zinc</keyword>
<keyword evidence="2" id="KW-0863">Zinc-finger</keyword>
<evidence type="ECO:0000259" key="4">
    <source>
        <dbReference type="Pfam" id="PF13695"/>
    </source>
</evidence>
<dbReference type="OrthoDB" id="2307849at2759"/>
<feature type="domain" description="3CxxC-type" evidence="4">
    <location>
        <begin position="59"/>
        <end position="158"/>
    </location>
</feature>
<proteinExistence type="predicted"/>
<evidence type="ECO:0000313" key="6">
    <source>
        <dbReference type="Proteomes" id="UP000265703"/>
    </source>
</evidence>
<evidence type="ECO:0000256" key="3">
    <source>
        <dbReference type="ARBA" id="ARBA00022833"/>
    </source>
</evidence>